<reference evidence="6 7" key="1">
    <citation type="submission" date="2024-02" db="EMBL/GenBank/DDBJ databases">
        <authorList>
            <person name="Chen Y."/>
            <person name="Shah S."/>
            <person name="Dougan E. K."/>
            <person name="Thang M."/>
            <person name="Chan C."/>
        </authorList>
    </citation>
    <scope>NUCLEOTIDE SEQUENCE [LARGE SCALE GENOMIC DNA]</scope>
</reference>
<keyword evidence="5" id="KW-0378">Hydrolase</keyword>
<dbReference type="InterPro" id="IPR029058">
    <property type="entry name" value="AB_hydrolase_fold"/>
</dbReference>
<evidence type="ECO:0000256" key="2">
    <source>
        <dbReference type="ARBA" id="ARBA00012479"/>
    </source>
</evidence>
<dbReference type="Gene3D" id="3.40.50.1820">
    <property type="entry name" value="alpha/beta hydrolase"/>
    <property type="match status" value="1"/>
</dbReference>
<evidence type="ECO:0000256" key="4">
    <source>
        <dbReference type="ARBA" id="ARBA00022487"/>
    </source>
</evidence>
<keyword evidence="7" id="KW-1185">Reference proteome</keyword>
<organism evidence="6 7">
    <name type="scientific">Durusdinium trenchii</name>
    <dbReference type="NCBI Taxonomy" id="1381693"/>
    <lineage>
        <taxon>Eukaryota</taxon>
        <taxon>Sar</taxon>
        <taxon>Alveolata</taxon>
        <taxon>Dinophyceae</taxon>
        <taxon>Suessiales</taxon>
        <taxon>Symbiodiniaceae</taxon>
        <taxon>Durusdinium</taxon>
    </lineage>
</organism>
<evidence type="ECO:0000256" key="3">
    <source>
        <dbReference type="ARBA" id="ARBA00016774"/>
    </source>
</evidence>
<dbReference type="PANTHER" id="PTHR10061:SF0">
    <property type="entry name" value="S-FORMYLGLUTATHIONE HYDROLASE"/>
    <property type="match status" value="1"/>
</dbReference>
<accession>A0ABP0N4K4</accession>
<evidence type="ECO:0000256" key="5">
    <source>
        <dbReference type="ARBA" id="ARBA00022801"/>
    </source>
</evidence>
<dbReference type="Pfam" id="PF00756">
    <property type="entry name" value="Esterase"/>
    <property type="match status" value="1"/>
</dbReference>
<dbReference type="InterPro" id="IPR014186">
    <property type="entry name" value="S-formylglutathione_hydrol"/>
</dbReference>
<protein>
    <recommendedName>
        <fullName evidence="3">S-formylglutathione hydrolase</fullName>
        <ecNumber evidence="2">3.1.2.12</ecNumber>
    </recommendedName>
</protein>
<dbReference type="InterPro" id="IPR000801">
    <property type="entry name" value="Esterase-like"/>
</dbReference>
<comment type="similarity">
    <text evidence="1">Belongs to the esterase D family.</text>
</comment>
<evidence type="ECO:0000313" key="6">
    <source>
        <dbReference type="EMBL" id="CAK9057842.1"/>
    </source>
</evidence>
<dbReference type="PANTHER" id="PTHR10061">
    <property type="entry name" value="S-FORMYLGLUTATHIONE HYDROLASE"/>
    <property type="match status" value="1"/>
</dbReference>
<dbReference type="EMBL" id="CAXAMN010021313">
    <property type="protein sequence ID" value="CAK9057842.1"/>
    <property type="molecule type" value="Genomic_DNA"/>
</dbReference>
<name>A0ABP0N4K4_9DINO</name>
<keyword evidence="4" id="KW-0719">Serine esterase</keyword>
<gene>
    <name evidence="6" type="ORF">CCMP2556_LOCUS28508</name>
</gene>
<dbReference type="EC" id="3.1.2.12" evidence="2"/>
<dbReference type="Proteomes" id="UP001642484">
    <property type="component" value="Unassembled WGS sequence"/>
</dbReference>
<comment type="caution">
    <text evidence="6">The sequence shown here is derived from an EMBL/GenBank/DDBJ whole genome shotgun (WGS) entry which is preliminary data.</text>
</comment>
<evidence type="ECO:0000313" key="7">
    <source>
        <dbReference type="Proteomes" id="UP001642484"/>
    </source>
</evidence>
<proteinExistence type="inferred from homology"/>
<sequence>MWTRSRLCQFGGGYGVFPRPPWSSLTSNSRVSSNSIRRQRFWTKARIQKAVSFSGVAISTWARHFACSRMAKTRDSKQSRSQSNSLQVSACHRSFEGTVFRCTHRSEALGGLDAHFSVYVPDAPQMHMTLPYPKKCDDFPVLLFLSDMGCSDLDVLQQGNVLEHCSSCGLILVSADTSPRGLADSDGHKHGVGIGASHYVDATEAPWNQHYRMRDYLENELLEIVHAHFPTCGSEGVSVMGHGMGGMGALSLALRSPSAFRSVSAMAPTSHPTTTEITRTAFTTYLGKDEKNWTTYDPVLLMLNYESRRAPPPILLDVGFEETTSYVEDVVKPFDFVNACHTKRVPVDFRLRAGFDHSFFFVASVMEEHVDFHSKHLDDL</sequence>
<evidence type="ECO:0000256" key="1">
    <source>
        <dbReference type="ARBA" id="ARBA00005622"/>
    </source>
</evidence>
<dbReference type="SUPFAM" id="SSF53474">
    <property type="entry name" value="alpha/beta-Hydrolases"/>
    <property type="match status" value="1"/>
</dbReference>